<dbReference type="Proteomes" id="UP000188320">
    <property type="component" value="Unassembled WGS sequence"/>
</dbReference>
<proteinExistence type="predicted"/>
<organism evidence="2 3">
    <name type="scientific">Zancudomyces culisetae</name>
    <name type="common">Gut fungus</name>
    <name type="synonym">Smittium culisetae</name>
    <dbReference type="NCBI Taxonomy" id="1213189"/>
    <lineage>
        <taxon>Eukaryota</taxon>
        <taxon>Fungi</taxon>
        <taxon>Fungi incertae sedis</taxon>
        <taxon>Zoopagomycota</taxon>
        <taxon>Kickxellomycotina</taxon>
        <taxon>Harpellomycetes</taxon>
        <taxon>Harpellales</taxon>
        <taxon>Legeriomycetaceae</taxon>
        <taxon>Zancudomyces</taxon>
    </lineage>
</organism>
<evidence type="ECO:0000313" key="2">
    <source>
        <dbReference type="EMBL" id="OMH79327.1"/>
    </source>
</evidence>
<feature type="region of interest" description="Disordered" evidence="1">
    <location>
        <begin position="276"/>
        <end position="304"/>
    </location>
</feature>
<protein>
    <submittedName>
        <fullName evidence="2">Uncharacterized protein</fullName>
    </submittedName>
</protein>
<dbReference type="AlphaFoldDB" id="A0A1R1PEC8"/>
<comment type="caution">
    <text evidence="2">The sequence shown here is derived from an EMBL/GenBank/DDBJ whole genome shotgun (WGS) entry which is preliminary data.</text>
</comment>
<accession>A0A1R1PEC8</accession>
<dbReference type="EMBL" id="LSSK01001585">
    <property type="protein sequence ID" value="OMH79327.1"/>
    <property type="molecule type" value="Genomic_DNA"/>
</dbReference>
<reference evidence="3" key="1">
    <citation type="submission" date="2017-01" db="EMBL/GenBank/DDBJ databases">
        <authorList>
            <person name="Wang Y."/>
            <person name="White M."/>
            <person name="Kvist S."/>
            <person name="Moncalvo J.-M."/>
        </authorList>
    </citation>
    <scope>NUCLEOTIDE SEQUENCE [LARGE SCALE GENOMIC DNA]</scope>
    <source>
        <strain evidence="3">COL-18-3</strain>
    </source>
</reference>
<gene>
    <name evidence="2" type="ORF">AX774_g7264</name>
</gene>
<name>A0A1R1PEC8_ZANCU</name>
<sequence>MNILICRLGCGSQIRVQHIATSNAYYKSTNIYTQRVKSYTNGLRKHAFSVWLKAFDDIKRLGSDRNYVSNGIQGYLAYKRNQYNNQDLCGKASYHNDVLVNEKSSHIYGSYESLGVTYRDNARKKSSESKIANNVLTVDDHADLHAHCVLNTNGDTNSFDLQKTTHSLVEEPALLHLVSETKKTGGCSTEGVGVSPPAPSIFSEMPQHFRVHSDSLSEETLRINNKLLPTKNSSPSLMRPELSKRIFFSDTALYDFGVSDIWNNLRHNRELQAGDSSKSMFRYTSKQPVSDMTSGAQDKRGSGSNFAENLSGDLIRRLDEFAESIATRLKVNAFKKLMILDRAIKTADSHYFRKKTEQAIKKLRLYSENVCINRIMDKTPKKLLSEVSVITNNGQKNHLDCDIKEKNENTHGQTSVYADRNTILDKLFENSTCGFSSKQFTEDNTESSLLETPNDEYTEQIFAIAMGLRTQLSSSLVYHYLSCLYQLYVECSNGLIQFGHVDKRNMLTNKSDRVNRTLLRCWRIWNRQHLKVTLGNTSGIVNGSIDKRSGHIEPFTSNIEVYSGGEPLETEHPCAPCQNNTPINERSTYLESYTGSHGNSSLISNSSESLDLQRPSDFHLNWERAVNMYNTFLIVDVIVKLQDLKCMFDTHNRYD</sequence>
<keyword evidence="3" id="KW-1185">Reference proteome</keyword>
<evidence type="ECO:0000313" key="3">
    <source>
        <dbReference type="Proteomes" id="UP000188320"/>
    </source>
</evidence>
<evidence type="ECO:0000256" key="1">
    <source>
        <dbReference type="SAM" id="MobiDB-lite"/>
    </source>
</evidence>